<dbReference type="RefSeq" id="WP_121442003.1">
    <property type="nucleotide sequence ID" value="NZ_RCDA01000001.1"/>
</dbReference>
<dbReference type="NCBIfam" id="TIGR02917">
    <property type="entry name" value="PEP_TPR_lipo"/>
    <property type="match status" value="1"/>
</dbReference>
<dbReference type="Pfam" id="PF14559">
    <property type="entry name" value="TPR_19"/>
    <property type="match status" value="2"/>
</dbReference>
<feature type="chain" id="PRO_5019836823" evidence="2">
    <location>
        <begin position="33"/>
        <end position="938"/>
    </location>
</feature>
<feature type="signal peptide" evidence="2">
    <location>
        <begin position="1"/>
        <end position="32"/>
    </location>
</feature>
<dbReference type="OrthoDB" id="5959200at2"/>
<evidence type="ECO:0000313" key="3">
    <source>
        <dbReference type="EMBL" id="RLK51603.1"/>
    </source>
</evidence>
<dbReference type="PROSITE" id="PS51257">
    <property type="entry name" value="PROKAR_LIPOPROTEIN"/>
    <property type="match status" value="1"/>
</dbReference>
<evidence type="ECO:0000313" key="4">
    <source>
        <dbReference type="Proteomes" id="UP000275461"/>
    </source>
</evidence>
<keyword evidence="4" id="KW-1185">Reference proteome</keyword>
<sequence>MTAPIIKHTQRNPFRRGALVAALASAALALGACDGVGGSSEADHLERAAKHMDEGRYDSAVIEYRNALQQNADAETRALLGLAHKRQGRLDDGINHLQRGLEAGADTKRYTPHLARALFRVDRWGDIADLSLPEGLDDSERAQLLAYQALGHFQRGDSEAGTEALDSARALDPDLAEVHLAEAFQALSAGETDAAWQAVEAALSADDSLAAAWGTKGDLSQWRGDTDGALAAYGKAVELRPQVISNRFKRALVLVEQGDLDKAREDADFLREGAPGHPAGHYLTGLIHYERGDRSASRPHFQEALSAHRNYRPAMQHLASVQLSAGNLSQAEHLLERYHATGNGTAMSYRLKARLRVEQGRPEAAREVLAEALERQPELITGLGEQLAVLHMEAGDAEQSIRTLRQALVAQPDSVELQEMLGVALLQSGDADQGLAMLQQVADTTPEIVRADIVVAVGHLNAGRYEEALAAGERIREKQPDSPNGYNFMAAALLGMNEIDEARLVYQEGMAKLPGDPSLGMNLAMMELVQENREAGIAALEAIQEHNPGHAPSAMRLAELAHQDGDTGASTRWLEKTIEHHPQEAQPYLLLARLQLDGGAPGEAATTLERGLEHHPEHPLMLFALGDIREQQGDHESAASLFHDLTAVDEDNAEAYYRQARNLTALGDNDGARTALERAVELEPDDLSARIALVRLLAADGEIEAARAAFEPLETGDHQDRPVVKAQRGWFHNEAGRYEEAAAAYGEALASETRRSWTLARYRAQLQADQPDAAKQTLQDWLERHPGDGVARHLLAARLMEGNQTDEAETLYREQIEQYPEDYLALNNLAWLLRESRPEEALGLAEQAAELAPEAPEILDTLGVVLLYNSRPDEAREVLEKAHEIAPGQPGIQFNLARSLEAAGDTERARAVLDRLLADESDFPDRQRAEELLQTLDG</sequence>
<dbReference type="PROSITE" id="PS50005">
    <property type="entry name" value="TPR"/>
    <property type="match status" value="2"/>
</dbReference>
<dbReference type="EMBL" id="RCDA01000001">
    <property type="protein sequence ID" value="RLK51603.1"/>
    <property type="molecule type" value="Genomic_DNA"/>
</dbReference>
<dbReference type="AlphaFoldDB" id="A0A498C841"/>
<dbReference type="InterPro" id="IPR019734">
    <property type="entry name" value="TPR_rpt"/>
</dbReference>
<dbReference type="Gene3D" id="1.25.40.10">
    <property type="entry name" value="Tetratricopeptide repeat domain"/>
    <property type="match status" value="5"/>
</dbReference>
<dbReference type="SMART" id="SM00028">
    <property type="entry name" value="TPR"/>
    <property type="match status" value="21"/>
</dbReference>
<dbReference type="InterPro" id="IPR011990">
    <property type="entry name" value="TPR-like_helical_dom_sf"/>
</dbReference>
<evidence type="ECO:0000256" key="1">
    <source>
        <dbReference type="PROSITE-ProRule" id="PRU00339"/>
    </source>
</evidence>
<dbReference type="InterPro" id="IPR003107">
    <property type="entry name" value="HAT"/>
</dbReference>
<evidence type="ECO:0000256" key="2">
    <source>
        <dbReference type="SAM" id="SignalP"/>
    </source>
</evidence>
<feature type="repeat" description="TPR" evidence="1">
    <location>
        <begin position="653"/>
        <end position="686"/>
    </location>
</feature>
<reference evidence="3 4" key="1">
    <citation type="submission" date="2018-10" db="EMBL/GenBank/DDBJ databases">
        <title>Genomic Encyclopedia of Type Strains, Phase IV (KMG-IV): sequencing the most valuable type-strain genomes for metagenomic binning, comparative biology and taxonomic classification.</title>
        <authorList>
            <person name="Goeker M."/>
        </authorList>
    </citation>
    <scope>NUCLEOTIDE SEQUENCE [LARGE SCALE GENOMIC DNA]</scope>
    <source>
        <strain evidence="3 4">DSM 12769</strain>
    </source>
</reference>
<dbReference type="SUPFAM" id="SSF81901">
    <property type="entry name" value="HCP-like"/>
    <property type="match status" value="1"/>
</dbReference>
<dbReference type="GO" id="GO:0006396">
    <property type="term" value="P:RNA processing"/>
    <property type="evidence" value="ECO:0007669"/>
    <property type="project" value="InterPro"/>
</dbReference>
<dbReference type="PANTHER" id="PTHR12558:SF13">
    <property type="entry name" value="CELL DIVISION CYCLE PROTEIN 27 HOMOLOG"/>
    <property type="match status" value="1"/>
</dbReference>
<protein>
    <submittedName>
        <fullName evidence="3">Putative PEP-CTERM system TPR-repeat lipoprotein</fullName>
    </submittedName>
</protein>
<dbReference type="Pfam" id="PF13432">
    <property type="entry name" value="TPR_16"/>
    <property type="match status" value="5"/>
</dbReference>
<dbReference type="Proteomes" id="UP000275461">
    <property type="component" value="Unassembled WGS sequence"/>
</dbReference>
<organism evidence="3 4">
    <name type="scientific">Alkalispirillum mobile</name>
    <dbReference type="NCBI Taxonomy" id="85925"/>
    <lineage>
        <taxon>Bacteria</taxon>
        <taxon>Pseudomonadati</taxon>
        <taxon>Pseudomonadota</taxon>
        <taxon>Gammaproteobacteria</taxon>
        <taxon>Chromatiales</taxon>
        <taxon>Ectothiorhodospiraceae</taxon>
        <taxon>Alkalispirillum</taxon>
    </lineage>
</organism>
<comment type="caution">
    <text evidence="3">The sequence shown here is derived from an EMBL/GenBank/DDBJ whole genome shotgun (WGS) entry which is preliminary data.</text>
</comment>
<gene>
    <name evidence="3" type="ORF">DFR31_1547</name>
</gene>
<dbReference type="PANTHER" id="PTHR12558">
    <property type="entry name" value="CELL DIVISION CYCLE 16,23,27"/>
    <property type="match status" value="1"/>
</dbReference>
<name>A0A498C841_9GAMM</name>
<keyword evidence="2" id="KW-0732">Signal</keyword>
<feature type="repeat" description="TPR" evidence="1">
    <location>
        <begin position="210"/>
        <end position="243"/>
    </location>
</feature>
<dbReference type="SUPFAM" id="SSF48452">
    <property type="entry name" value="TPR-like"/>
    <property type="match status" value="3"/>
</dbReference>
<dbReference type="InterPro" id="IPR014266">
    <property type="entry name" value="PEP-CTERM_TPR_PrsT"/>
</dbReference>
<proteinExistence type="predicted"/>
<dbReference type="SMART" id="SM00386">
    <property type="entry name" value="HAT"/>
    <property type="match status" value="4"/>
</dbReference>
<accession>A0A498C841</accession>
<keyword evidence="3" id="KW-0449">Lipoprotein</keyword>
<keyword evidence="1" id="KW-0802">TPR repeat</keyword>